<evidence type="ECO:0000256" key="1">
    <source>
        <dbReference type="PROSITE-ProRule" id="PRU00339"/>
    </source>
</evidence>
<keyword evidence="1" id="KW-0802">TPR repeat</keyword>
<dbReference type="RefSeq" id="WP_262582726.1">
    <property type="nucleotide sequence ID" value="NZ_JAOQJL010000011.1"/>
</dbReference>
<dbReference type="SMART" id="SM00028">
    <property type="entry name" value="TPR"/>
    <property type="match status" value="2"/>
</dbReference>
<dbReference type="PANTHER" id="PTHR43404:SF2">
    <property type="entry name" value="LIPOPOLYSACCHARIDE CHOLINEPHOSPHOTRANSFERASE LICD"/>
    <property type="match status" value="1"/>
</dbReference>
<accession>A0ABT2TSH5</accession>
<gene>
    <name evidence="2" type="ORF">OCV61_06935</name>
</gene>
<dbReference type="InterPro" id="IPR052942">
    <property type="entry name" value="LPS_cholinephosphotransferase"/>
</dbReference>
<sequence length="769" mass="89259">MTEKQEHLLKLFQELDHICQENELRYVLAEESTLAAVGRAGFAGGETEIKVYMPRADWNRLGEIAGKELPKDRILYPEPMAGYGEDFGCALEKQQILGSGPAGERIHIRILDPVSEEAFEKYRRDLGLYLDLTDSQEVHGTSWGISPSRYYRYYLSGRLTGKRHVLGKLEKRMQAFREEDCSKFAVHVGERFLFMEKEILFPGRTCDFQGVQVMIPGKASEYLTQVYGDEWTDFQFPAEEDAQRSATVEGISYQELREDYLPGIRKGRLQRAIMHSKLRILSGTKDSGQEESEGFFRNVTGIEQEKDLERFRHAIADYAGGKKPSAKETALSLHEKYPDHLQITRFLGRFYMEEARETQDGTEAERFIEEALRKFPEDGYFLKYRGELLWMRGRCADALVVFAQAREKTSNMIVHKELDLFLALYEQQAGDTCQALLANREKEAARNLAELWFRLLPRSERMKSLVYLTRVSTARTVKEMELLTDEMTAFVQVRENGRRKKNRELYGPALTKAWERLGYPGELAKLRTEILYTEEPGELEWIAEKVKDYQIHKNKLAQVYKLAGDARKKQGQTEQAFENYRKAMEYAGKSYARKELSSLILQDLYMGSHKAAEYAASGKGEEFLDVWLSRYGTVEDLKKLVRSCVADGSISHIGDRTPLTGENWQTMEDMKNPKTDYATWCWEYVQFCAEKIRLEKYYTTHKDVIVNLYKNKDFPRLESFLAPYHQATLRSLKTQEIFVPDEEIFEIYLYILGCKGMETLKKEIENYWN</sequence>
<name>A0ABT2TSH5_9FIRM</name>
<evidence type="ECO:0000313" key="3">
    <source>
        <dbReference type="Proteomes" id="UP001652409"/>
    </source>
</evidence>
<dbReference type="SUPFAM" id="SSF48452">
    <property type="entry name" value="TPR-like"/>
    <property type="match status" value="1"/>
</dbReference>
<dbReference type="PROSITE" id="PS50005">
    <property type="entry name" value="TPR"/>
    <property type="match status" value="1"/>
</dbReference>
<dbReference type="Proteomes" id="UP001652409">
    <property type="component" value="Unassembled WGS sequence"/>
</dbReference>
<proteinExistence type="predicted"/>
<dbReference type="InterPro" id="IPR019734">
    <property type="entry name" value="TPR_rpt"/>
</dbReference>
<reference evidence="2 3" key="1">
    <citation type="journal article" date="2021" name="ISME Commun">
        <title>Automated analysis of genomic sequences facilitates high-throughput and comprehensive description of bacteria.</title>
        <authorList>
            <person name="Hitch T.C.A."/>
        </authorList>
    </citation>
    <scope>NUCLEOTIDE SEQUENCE [LARGE SCALE GENOMIC DNA]</scope>
    <source>
        <strain evidence="2 3">Sanger_23</strain>
    </source>
</reference>
<comment type="caution">
    <text evidence="2">The sequence shown here is derived from an EMBL/GenBank/DDBJ whole genome shotgun (WGS) entry which is preliminary data.</text>
</comment>
<keyword evidence="3" id="KW-1185">Reference proteome</keyword>
<dbReference type="Gene3D" id="1.25.40.10">
    <property type="entry name" value="Tetratricopeptide repeat domain"/>
    <property type="match status" value="1"/>
</dbReference>
<evidence type="ECO:0000313" key="2">
    <source>
        <dbReference type="EMBL" id="MCU6765150.1"/>
    </source>
</evidence>
<organism evidence="2 3">
    <name type="scientific">Blautia ammoniilytica</name>
    <dbReference type="NCBI Taxonomy" id="2981782"/>
    <lineage>
        <taxon>Bacteria</taxon>
        <taxon>Bacillati</taxon>
        <taxon>Bacillota</taxon>
        <taxon>Clostridia</taxon>
        <taxon>Lachnospirales</taxon>
        <taxon>Lachnospiraceae</taxon>
        <taxon>Blautia</taxon>
    </lineage>
</organism>
<dbReference type="InterPro" id="IPR011990">
    <property type="entry name" value="TPR-like_helical_dom_sf"/>
</dbReference>
<dbReference type="PANTHER" id="PTHR43404">
    <property type="entry name" value="LIPOPOLYSACCHARIDE CHOLINEPHOSPHOTRANSFERASE LICD"/>
    <property type="match status" value="1"/>
</dbReference>
<protein>
    <submittedName>
        <fullName evidence="2">LicD family protein</fullName>
    </submittedName>
</protein>
<feature type="repeat" description="TPR" evidence="1">
    <location>
        <begin position="557"/>
        <end position="590"/>
    </location>
</feature>
<dbReference type="EMBL" id="JAOQJL010000011">
    <property type="protein sequence ID" value="MCU6765150.1"/>
    <property type="molecule type" value="Genomic_DNA"/>
</dbReference>